<dbReference type="PROSITE" id="PS50043">
    <property type="entry name" value="HTH_LUXR_2"/>
    <property type="match status" value="1"/>
</dbReference>
<proteinExistence type="predicted"/>
<dbReference type="SMART" id="SM00421">
    <property type="entry name" value="HTH_LUXR"/>
    <property type="match status" value="1"/>
</dbReference>
<protein>
    <submittedName>
        <fullName evidence="5">HTH-type transcriptional regulator MalT</fullName>
    </submittedName>
</protein>
<keyword evidence="2" id="KW-0238">DNA-binding</keyword>
<dbReference type="Gene3D" id="3.40.50.300">
    <property type="entry name" value="P-loop containing nucleotide triphosphate hydrolases"/>
    <property type="match status" value="1"/>
</dbReference>
<feature type="domain" description="HTH luxR-type" evidence="4">
    <location>
        <begin position="848"/>
        <end position="913"/>
    </location>
</feature>
<dbReference type="EMBL" id="CAJHCQ010000037">
    <property type="protein sequence ID" value="CAD6561605.1"/>
    <property type="molecule type" value="Genomic_DNA"/>
</dbReference>
<dbReference type="Pfam" id="PF00196">
    <property type="entry name" value="GerE"/>
    <property type="match status" value="1"/>
</dbReference>
<dbReference type="InterPro" id="IPR059106">
    <property type="entry name" value="WHD_MalT"/>
</dbReference>
<sequence length="916" mass="101826">MNTVGAVGARGKDNIVPGIIASKLLPPADNPTQLARSQLVDSIARAHTARLVLIRAAAGFGKTTVMAQYAAHCRTQRRDAVWLRLDSTDNDLRRFLLHLDAGLQTLPGARLDGLAAVHSGSEERISTALIERVAAHGRPLSILLDDFETIQSPPVLTFTQRLIDALAPGSHLIVASRVTPELGLGRIRARGELLDITPGALRFSLAETTRFIRDRCGIALRDREIATLHRCTEGWVTAIYLATLSLRTRTDHVAFVASFSGTNIELAEFLAEDILARQSEACRTFLLETSALSQFSAELCNDVIGRTDSREMLDYLERSNLFIVPLDGERSWYRYHRLFASFLRHRLHADQPQREAQIHVAAANWFIRAERPIPGIEHLLDAGEHEVALVQIARNSRRLLGGGRIRLLMRWLDRIRPELLTSAPRVRLTYAWVLLFNRRYSDAMHTAQQIVSGHARDDTTDPLALEAEALRGVLFALTDQIEACRDTGLATLERLPDDANFPYFSLTNSLAFSLVSTYRYDEARSVLSRALQRRQDHPFVVMRSMAEAIEGVIDLVQGRLGTALARMATASIHDWRDQHDEAAVGRTSIYGPRSLALYEADDLDEVSRLLGEALPLAKSVSPPDSLITAHVLLARIALIRGDKEQWLRLLAELEQIGRLMKSERAVCSAWIERARIATLEGRLDAAEQALRAAYLHASWETPEVSFHANDIDLPSLTRLRLDIASGRFSTAEAGLADALDQANGTQRYWRALKIRLLRSLALDGLGRRDAAFADITEALRVASHEGFVRTFVDEGQPMMALIRDWAQEHRQDMASLGVVAAFVERLLTYADGTRENLETAGHGAQRKAGSPHEELTSRELDVLRMLSAGHRNKGIAERLFVSELTIKSHLRKINAKLGAQNRTQAVAIGRDKGLIP</sequence>
<evidence type="ECO:0000256" key="3">
    <source>
        <dbReference type="ARBA" id="ARBA00023163"/>
    </source>
</evidence>
<keyword evidence="3" id="KW-0804">Transcription</keyword>
<evidence type="ECO:0000256" key="2">
    <source>
        <dbReference type="ARBA" id="ARBA00023125"/>
    </source>
</evidence>
<dbReference type="InterPro" id="IPR016032">
    <property type="entry name" value="Sig_transdc_resp-reg_C-effctor"/>
</dbReference>
<dbReference type="Gene3D" id="1.25.40.10">
    <property type="entry name" value="Tetratricopeptide repeat domain"/>
    <property type="match status" value="1"/>
</dbReference>
<accession>A0ABN7IHV9</accession>
<gene>
    <name evidence="5" type="primary">malT_8</name>
    <name evidence="5" type="ORF">LMG27952_07521</name>
</gene>
<dbReference type="InterPro" id="IPR011990">
    <property type="entry name" value="TPR-like_helical_dom_sf"/>
</dbReference>
<dbReference type="Pfam" id="PF25873">
    <property type="entry name" value="WHD_MalT"/>
    <property type="match status" value="1"/>
</dbReference>
<dbReference type="PRINTS" id="PR00038">
    <property type="entry name" value="HTHLUXR"/>
</dbReference>
<reference evidence="5 6" key="1">
    <citation type="submission" date="2020-10" db="EMBL/GenBank/DDBJ databases">
        <authorList>
            <person name="Peeters C."/>
        </authorList>
    </citation>
    <scope>NUCLEOTIDE SEQUENCE [LARGE SCALE GENOMIC DNA]</scope>
    <source>
        <strain evidence="5 6">LMG 27952</strain>
    </source>
</reference>
<name>A0ABN7IHV9_9BURK</name>
<dbReference type="PANTHER" id="PTHR44688">
    <property type="entry name" value="DNA-BINDING TRANSCRIPTIONAL ACTIVATOR DEVR_DOSR"/>
    <property type="match status" value="1"/>
</dbReference>
<dbReference type="Pfam" id="PF17874">
    <property type="entry name" value="TPR_MalT"/>
    <property type="match status" value="1"/>
</dbReference>
<dbReference type="Proteomes" id="UP000656319">
    <property type="component" value="Unassembled WGS sequence"/>
</dbReference>
<evidence type="ECO:0000259" key="4">
    <source>
        <dbReference type="PROSITE" id="PS50043"/>
    </source>
</evidence>
<keyword evidence="6" id="KW-1185">Reference proteome</keyword>
<dbReference type="SUPFAM" id="SSF48452">
    <property type="entry name" value="TPR-like"/>
    <property type="match status" value="1"/>
</dbReference>
<dbReference type="InterPro" id="IPR041617">
    <property type="entry name" value="TPR_MalT"/>
</dbReference>
<evidence type="ECO:0000256" key="1">
    <source>
        <dbReference type="ARBA" id="ARBA00023015"/>
    </source>
</evidence>
<dbReference type="InterPro" id="IPR027417">
    <property type="entry name" value="P-loop_NTPase"/>
</dbReference>
<dbReference type="RefSeq" id="WP_201700935.1">
    <property type="nucleotide sequence ID" value="NZ_CAJHCQ010000037.1"/>
</dbReference>
<evidence type="ECO:0000313" key="6">
    <source>
        <dbReference type="Proteomes" id="UP000656319"/>
    </source>
</evidence>
<dbReference type="InterPro" id="IPR036388">
    <property type="entry name" value="WH-like_DNA-bd_sf"/>
</dbReference>
<comment type="caution">
    <text evidence="5">The sequence shown here is derived from an EMBL/GenBank/DDBJ whole genome shotgun (WGS) entry which is preliminary data.</text>
</comment>
<dbReference type="PANTHER" id="PTHR44688:SF16">
    <property type="entry name" value="DNA-BINDING TRANSCRIPTIONAL ACTIVATOR DEVR_DOSR"/>
    <property type="match status" value="1"/>
</dbReference>
<dbReference type="Gene3D" id="1.10.10.10">
    <property type="entry name" value="Winged helix-like DNA-binding domain superfamily/Winged helix DNA-binding domain"/>
    <property type="match status" value="1"/>
</dbReference>
<keyword evidence="1" id="KW-0805">Transcription regulation</keyword>
<organism evidence="5 6">
    <name type="scientific">Paraburkholderia hiiakae</name>
    <dbReference type="NCBI Taxonomy" id="1081782"/>
    <lineage>
        <taxon>Bacteria</taxon>
        <taxon>Pseudomonadati</taxon>
        <taxon>Pseudomonadota</taxon>
        <taxon>Betaproteobacteria</taxon>
        <taxon>Burkholderiales</taxon>
        <taxon>Burkholderiaceae</taxon>
        <taxon>Paraburkholderia</taxon>
    </lineage>
</organism>
<dbReference type="InterPro" id="IPR000792">
    <property type="entry name" value="Tscrpt_reg_LuxR_C"/>
</dbReference>
<dbReference type="CDD" id="cd06170">
    <property type="entry name" value="LuxR_C_like"/>
    <property type="match status" value="1"/>
</dbReference>
<dbReference type="SUPFAM" id="SSF46894">
    <property type="entry name" value="C-terminal effector domain of the bipartite response regulators"/>
    <property type="match status" value="1"/>
</dbReference>
<dbReference type="SUPFAM" id="SSF52540">
    <property type="entry name" value="P-loop containing nucleoside triphosphate hydrolases"/>
    <property type="match status" value="1"/>
</dbReference>
<evidence type="ECO:0000313" key="5">
    <source>
        <dbReference type="EMBL" id="CAD6561605.1"/>
    </source>
</evidence>